<dbReference type="Proteomes" id="UP000199199">
    <property type="component" value="Unassembled WGS sequence"/>
</dbReference>
<gene>
    <name evidence="2" type="ORF">SAMN04488556_1756</name>
</gene>
<dbReference type="RefSeq" id="WP_092903761.1">
    <property type="nucleotide sequence ID" value="NZ_FOZS01000002.1"/>
</dbReference>
<dbReference type="OrthoDB" id="199604at2157"/>
<feature type="compositionally biased region" description="Basic and acidic residues" evidence="1">
    <location>
        <begin position="7"/>
        <end position="23"/>
    </location>
</feature>
<dbReference type="AlphaFoldDB" id="A0A1I6RFH9"/>
<accession>A0A1I6RFH9</accession>
<protein>
    <submittedName>
        <fullName evidence="2">Uncharacterized protein</fullName>
    </submittedName>
</protein>
<sequence>MRAAKRRSIEADHLESEAQDELRIQREAQAVTAPETELRADGGEADTYTANENAQLEIAKNELEYPPVDVGDHVQDREDIDATMVVVRTPLEPANEVDARNGKTVAESNPGYPADDDVVVVKFPERTSTDIGPLQGYAFPRTRLEIVARVHDRNDDQEVSE</sequence>
<reference evidence="3" key="1">
    <citation type="submission" date="2016-10" db="EMBL/GenBank/DDBJ databases">
        <authorList>
            <person name="Varghese N."/>
            <person name="Submissions S."/>
        </authorList>
    </citation>
    <scope>NUCLEOTIDE SEQUENCE [LARGE SCALE GENOMIC DNA]</scope>
    <source>
        <strain evidence="3">DSM 22427</strain>
    </source>
</reference>
<dbReference type="EMBL" id="FOZS01000002">
    <property type="protein sequence ID" value="SFS63426.1"/>
    <property type="molecule type" value="Genomic_DNA"/>
</dbReference>
<evidence type="ECO:0000313" key="3">
    <source>
        <dbReference type="Proteomes" id="UP000199199"/>
    </source>
</evidence>
<evidence type="ECO:0000313" key="2">
    <source>
        <dbReference type="EMBL" id="SFS63426.1"/>
    </source>
</evidence>
<organism evidence="2 3">
    <name type="scientific">Halostagnicola kamekurae</name>
    <dbReference type="NCBI Taxonomy" id="619731"/>
    <lineage>
        <taxon>Archaea</taxon>
        <taxon>Methanobacteriati</taxon>
        <taxon>Methanobacteriota</taxon>
        <taxon>Stenosarchaea group</taxon>
        <taxon>Halobacteria</taxon>
        <taxon>Halobacteriales</taxon>
        <taxon>Natrialbaceae</taxon>
        <taxon>Halostagnicola</taxon>
    </lineage>
</organism>
<keyword evidence="3" id="KW-1185">Reference proteome</keyword>
<proteinExistence type="predicted"/>
<name>A0A1I6RFH9_9EURY</name>
<evidence type="ECO:0000256" key="1">
    <source>
        <dbReference type="SAM" id="MobiDB-lite"/>
    </source>
</evidence>
<feature type="region of interest" description="Disordered" evidence="1">
    <location>
        <begin position="1"/>
        <end position="23"/>
    </location>
</feature>